<reference evidence="7" key="1">
    <citation type="submission" date="2025-08" db="UniProtKB">
        <authorList>
            <consortium name="RefSeq"/>
        </authorList>
    </citation>
    <scope>IDENTIFICATION</scope>
    <source>
        <tissue evidence="7">Gonads</tissue>
    </source>
</reference>
<evidence type="ECO:0000313" key="7">
    <source>
        <dbReference type="RefSeq" id="XP_013417201.1"/>
    </source>
</evidence>
<keyword evidence="4" id="KW-0732">Signal</keyword>
<feature type="signal peptide" evidence="4">
    <location>
        <begin position="1"/>
        <end position="21"/>
    </location>
</feature>
<dbReference type="Gene3D" id="2.60.120.40">
    <property type="match status" value="1"/>
</dbReference>
<dbReference type="InterPro" id="IPR050392">
    <property type="entry name" value="Collagen/C1q_domain"/>
</dbReference>
<feature type="chain" id="PRO_5010248170" evidence="4">
    <location>
        <begin position="22"/>
        <end position="169"/>
    </location>
</feature>
<evidence type="ECO:0000259" key="5">
    <source>
        <dbReference type="PROSITE" id="PS50871"/>
    </source>
</evidence>
<dbReference type="GO" id="GO:0005576">
    <property type="term" value="C:extracellular region"/>
    <property type="evidence" value="ECO:0007669"/>
    <property type="project" value="UniProtKB-SubCell"/>
</dbReference>
<dbReference type="RefSeq" id="XP_013417201.1">
    <property type="nucleotide sequence ID" value="XM_013561747.1"/>
</dbReference>
<gene>
    <name evidence="7" type="primary">LOC106178534</name>
</gene>
<dbReference type="SUPFAM" id="SSF49842">
    <property type="entry name" value="TNF-like"/>
    <property type="match status" value="1"/>
</dbReference>
<evidence type="ECO:0000256" key="3">
    <source>
        <dbReference type="ARBA" id="ARBA00023119"/>
    </source>
</evidence>
<feature type="domain" description="C1q" evidence="5">
    <location>
        <begin position="38"/>
        <end position="169"/>
    </location>
</feature>
<comment type="subcellular location">
    <subcellularLocation>
        <location evidence="1">Secreted</location>
    </subcellularLocation>
</comment>
<accession>A0A1S3K4M1</accession>
<keyword evidence="3" id="KW-0176">Collagen</keyword>
<dbReference type="InParanoid" id="A0A1S3K4M1"/>
<dbReference type="PROSITE" id="PS50871">
    <property type="entry name" value="C1Q"/>
    <property type="match status" value="1"/>
</dbReference>
<evidence type="ECO:0000256" key="1">
    <source>
        <dbReference type="ARBA" id="ARBA00004613"/>
    </source>
</evidence>
<dbReference type="PANTHER" id="PTHR15427">
    <property type="entry name" value="EMILIN ELASTIN MICROFIBRIL INTERFACE-LOCATED PROTEIN ELASTIN MICROFIBRIL INTERFACER"/>
    <property type="match status" value="1"/>
</dbReference>
<evidence type="ECO:0000313" key="6">
    <source>
        <dbReference type="Proteomes" id="UP000085678"/>
    </source>
</evidence>
<evidence type="ECO:0000256" key="2">
    <source>
        <dbReference type="ARBA" id="ARBA00022525"/>
    </source>
</evidence>
<dbReference type="Proteomes" id="UP000085678">
    <property type="component" value="Unplaced"/>
</dbReference>
<evidence type="ECO:0000256" key="4">
    <source>
        <dbReference type="SAM" id="SignalP"/>
    </source>
</evidence>
<organism evidence="6 7">
    <name type="scientific">Lingula anatina</name>
    <name type="common">Brachiopod</name>
    <name type="synonym">Lingula unguis</name>
    <dbReference type="NCBI Taxonomy" id="7574"/>
    <lineage>
        <taxon>Eukaryota</taxon>
        <taxon>Metazoa</taxon>
        <taxon>Spiralia</taxon>
        <taxon>Lophotrochozoa</taxon>
        <taxon>Brachiopoda</taxon>
        <taxon>Linguliformea</taxon>
        <taxon>Lingulata</taxon>
        <taxon>Lingulida</taxon>
        <taxon>Linguloidea</taxon>
        <taxon>Lingulidae</taxon>
        <taxon>Lingula</taxon>
    </lineage>
</organism>
<dbReference type="KEGG" id="lak:106178534"/>
<dbReference type="SMART" id="SM00110">
    <property type="entry name" value="C1Q"/>
    <property type="match status" value="1"/>
</dbReference>
<dbReference type="PANTHER" id="PTHR15427:SF52">
    <property type="entry name" value="C1Q DOMAIN-CONTAINING PROTEIN"/>
    <property type="match status" value="1"/>
</dbReference>
<dbReference type="STRING" id="7574.A0A1S3K4M1"/>
<sequence>MYEVQAAICIVCLVLSGYGNGECAASDQISCTCSCPSVTPKVVAFSVMRTTSMGPFNVDTIISFDRILSNTGGGFNQQTSKFTAPQSGTYVLSMSVSSTGSGFSWVRMYKNTENLVSVHAYGGPHDMASNQVIVPLKEGDTVWLDLAATATIYGQGGPRIYNTFSGFKL</sequence>
<name>A0A1S3K4M1_LINAN</name>
<dbReference type="PRINTS" id="PR00007">
    <property type="entry name" value="COMPLEMNTC1Q"/>
</dbReference>
<dbReference type="InterPro" id="IPR001073">
    <property type="entry name" value="C1q_dom"/>
</dbReference>
<dbReference type="InterPro" id="IPR008983">
    <property type="entry name" value="Tumour_necrosis_fac-like_dom"/>
</dbReference>
<keyword evidence="2" id="KW-0964">Secreted</keyword>
<dbReference type="Pfam" id="PF00386">
    <property type="entry name" value="C1q"/>
    <property type="match status" value="1"/>
</dbReference>
<proteinExistence type="predicted"/>
<protein>
    <submittedName>
        <fullName evidence="7">Caprin-2</fullName>
    </submittedName>
</protein>
<dbReference type="AlphaFoldDB" id="A0A1S3K4M1"/>
<dbReference type="OrthoDB" id="6088199at2759"/>
<keyword evidence="6" id="KW-1185">Reference proteome</keyword>
<dbReference type="GeneID" id="106178534"/>